<dbReference type="FunFam" id="1.10.357.140:FF:000008">
    <property type="entry name" value="4-hydroxybenzoate octaprenyltransferase"/>
    <property type="match status" value="1"/>
</dbReference>
<keyword evidence="6 9" id="KW-0812">Transmembrane</keyword>
<dbReference type="AlphaFoldDB" id="A0A515L551"/>
<feature type="transmembrane region" description="Helical" evidence="9">
    <location>
        <begin position="63"/>
        <end position="82"/>
    </location>
</feature>
<evidence type="ECO:0000313" key="10">
    <source>
        <dbReference type="EMBL" id="QDM39198.1"/>
    </source>
</evidence>
<feature type="transmembrane region" description="Helical" evidence="9">
    <location>
        <begin position="312"/>
        <end position="332"/>
    </location>
</feature>
<dbReference type="InterPro" id="IPR039653">
    <property type="entry name" value="Prenyltransferase"/>
</dbReference>
<keyword evidence="5 9" id="KW-0808">Transferase</keyword>
<dbReference type="NCBIfam" id="TIGR01474">
    <property type="entry name" value="ubiA_proteo"/>
    <property type="match status" value="1"/>
</dbReference>
<comment type="function">
    <text evidence="9">Catalyzes the prenylation of para-hydroxybenzoate (PHB) with an all-trans polyprenyl group. Mediates the second step in the final reaction sequence of coenzyme Q (CoQ) biosynthesis, which is the condensation of the polyisoprenoid side chain with PHB, generating the first membrane-bound Q intermediate.</text>
</comment>
<keyword evidence="9" id="KW-0496">Mitochondrion</keyword>
<evidence type="ECO:0000256" key="5">
    <source>
        <dbReference type="ARBA" id="ARBA00022679"/>
    </source>
</evidence>
<dbReference type="PANTHER" id="PTHR11048:SF28">
    <property type="entry name" value="4-HYDROXYBENZOATE POLYPRENYLTRANSFERASE, MITOCHONDRIAL"/>
    <property type="match status" value="1"/>
</dbReference>
<feature type="transmembrane region" description="Helical" evidence="9">
    <location>
        <begin position="88"/>
        <end position="112"/>
    </location>
</feature>
<sequence>MYDKSITTSNHSSSASLCIEASHIYIYKRMSSKHSKKNVSWVDQYLPKSVQPYAKLARLDKPIGSWLFAWPALWAVALSANPGKLPDISLLLIFAWWTVFIRGAACTINDYFDMDFDKKVERCKSRPLPSGLVSPAKGLLWFIIEQFSSVIVLYPVNRLAFEWGVYHVPLVVAYPLMKRITYWPQAFLGIMINWGVIVGSAAAKGSIDVHIATSLCFSGFFWTLIYDTIYAHQDKADDVKAGVKSTALRMGDKTIVWLTAFAIPCIGGLVAAGIYAEIGWLYFAFVVVAAGHLAWQIFTVDLSSPADCMNKFVSNQWYGAIVFLGIVLGRFYP</sequence>
<feature type="transmembrane region" description="Helical" evidence="9">
    <location>
        <begin position="254"/>
        <end position="274"/>
    </location>
</feature>
<dbReference type="UniPathway" id="UPA00232"/>
<accession>A0A515L551</accession>
<dbReference type="Pfam" id="PF01040">
    <property type="entry name" value="UbiA"/>
    <property type="match status" value="1"/>
</dbReference>
<dbReference type="GO" id="GO:0005743">
    <property type="term" value="C:mitochondrial inner membrane"/>
    <property type="evidence" value="ECO:0007669"/>
    <property type="project" value="UniProtKB-SubCell"/>
</dbReference>
<feature type="transmembrane region" description="Helical" evidence="9">
    <location>
        <begin position="280"/>
        <end position="300"/>
    </location>
</feature>
<evidence type="ECO:0000256" key="8">
    <source>
        <dbReference type="ARBA" id="ARBA00023136"/>
    </source>
</evidence>
<organism evidence="10">
    <name type="scientific">Lithospermum erythrorhizon</name>
    <name type="common">Purple gromwell</name>
    <name type="synonym">Lithospermum officinale var. erythrorhizon</name>
    <dbReference type="NCBI Taxonomy" id="34254"/>
    <lineage>
        <taxon>Eukaryota</taxon>
        <taxon>Viridiplantae</taxon>
        <taxon>Streptophyta</taxon>
        <taxon>Embryophyta</taxon>
        <taxon>Tracheophyta</taxon>
        <taxon>Spermatophyta</taxon>
        <taxon>Magnoliopsida</taxon>
        <taxon>eudicotyledons</taxon>
        <taxon>Gunneridae</taxon>
        <taxon>Pentapetalae</taxon>
        <taxon>asterids</taxon>
        <taxon>lamiids</taxon>
        <taxon>Boraginales</taxon>
        <taxon>Boraginaceae</taxon>
        <taxon>Boraginoideae</taxon>
        <taxon>Lithospermeae</taxon>
        <taxon>Lithospermum</taxon>
    </lineage>
</organism>
<comment type="pathway">
    <text evidence="3">Secondary metabolite biosynthesis.</text>
</comment>
<dbReference type="FunFam" id="1.20.120.1780:FF:000001">
    <property type="entry name" value="4-hydroxybenzoate octaprenyltransferase"/>
    <property type="match status" value="1"/>
</dbReference>
<keyword evidence="9" id="KW-0999">Mitochondrion inner membrane</keyword>
<evidence type="ECO:0000256" key="7">
    <source>
        <dbReference type="ARBA" id="ARBA00022989"/>
    </source>
</evidence>
<dbReference type="GO" id="GO:0008412">
    <property type="term" value="F:4-hydroxybenzoate polyprenyltransferase activity"/>
    <property type="evidence" value="ECO:0007669"/>
    <property type="project" value="UniProtKB-EC"/>
</dbReference>
<evidence type="ECO:0000256" key="4">
    <source>
        <dbReference type="ARBA" id="ARBA00005985"/>
    </source>
</evidence>
<dbReference type="EC" id="2.5.1.39" evidence="9"/>
<dbReference type="GO" id="GO:0008299">
    <property type="term" value="P:isoprenoid biosynthetic process"/>
    <property type="evidence" value="ECO:0007669"/>
    <property type="project" value="UniProtKB-UniRule"/>
</dbReference>
<dbReference type="InterPro" id="IPR006370">
    <property type="entry name" value="HB_polyprenyltransferase-like"/>
</dbReference>
<feature type="transmembrane region" description="Helical" evidence="9">
    <location>
        <begin position="186"/>
        <end position="203"/>
    </location>
</feature>
<evidence type="ECO:0000256" key="9">
    <source>
        <dbReference type="HAMAP-Rule" id="MF_03189"/>
    </source>
</evidence>
<dbReference type="CDD" id="cd13959">
    <property type="entry name" value="PT_UbiA_COQ2"/>
    <property type="match status" value="1"/>
</dbReference>
<keyword evidence="9" id="KW-0414">Isoprene biosynthesis</keyword>
<evidence type="ECO:0000256" key="3">
    <source>
        <dbReference type="ARBA" id="ARBA00005179"/>
    </source>
</evidence>
<dbReference type="InterPro" id="IPR044878">
    <property type="entry name" value="UbiA_sf"/>
</dbReference>
<name>A0A515L551_LITER</name>
<dbReference type="GO" id="GO:0006744">
    <property type="term" value="P:ubiquinone biosynthetic process"/>
    <property type="evidence" value="ECO:0007669"/>
    <property type="project" value="UniProtKB-UniRule"/>
</dbReference>
<dbReference type="HAMAP" id="MF_01635">
    <property type="entry name" value="UbiA"/>
    <property type="match status" value="1"/>
</dbReference>
<comment type="similarity">
    <text evidence="4 9">Belongs to the UbiA prenyltransferase family.</text>
</comment>
<protein>
    <recommendedName>
        <fullName evidence="9">4-hydroxybenzoate polyprenyltransferase, mitochondrial</fullName>
        <shortName evidence="9">4-HB polyprenyltransferase</shortName>
        <ecNumber evidence="9">2.5.1.39</ecNumber>
    </recommendedName>
    <alternativeName>
        <fullName evidence="9">Para-hydroxybenzoate--polyprenyltransferase</fullName>
        <shortName evidence="9">PHB:PPT</shortName>
        <shortName evidence="9">PHB:polyprenyltransferase</shortName>
    </alternativeName>
</protein>
<dbReference type="EMBL" id="MK585555">
    <property type="protein sequence ID" value="QDM39198.1"/>
    <property type="molecule type" value="Genomic_DNA"/>
</dbReference>
<keyword evidence="9" id="KW-0831">Ubiquinone biosynthesis</keyword>
<comment type="cofactor">
    <cofactor evidence="1 9">
        <name>Mg(2+)</name>
        <dbReference type="ChEBI" id="CHEBI:18420"/>
    </cofactor>
</comment>
<comment type="subcellular location">
    <subcellularLocation>
        <location evidence="2">Membrane</location>
        <topology evidence="2">Multi-pass membrane protein</topology>
    </subcellularLocation>
    <subcellularLocation>
        <location evidence="9">Mitochondrion inner membrane</location>
        <topology evidence="9">Multi-pass membrane protein</topology>
        <orientation evidence="9">Matrix side</orientation>
    </subcellularLocation>
</comment>
<feature type="transmembrane region" description="Helical" evidence="9">
    <location>
        <begin position="209"/>
        <end position="226"/>
    </location>
</feature>
<evidence type="ECO:0000256" key="1">
    <source>
        <dbReference type="ARBA" id="ARBA00001946"/>
    </source>
</evidence>
<dbReference type="InterPro" id="IPR000537">
    <property type="entry name" value="UbiA_prenyltransferase"/>
</dbReference>
<evidence type="ECO:0000256" key="6">
    <source>
        <dbReference type="ARBA" id="ARBA00022692"/>
    </source>
</evidence>
<proteinExistence type="inferred from homology"/>
<reference evidence="10" key="1">
    <citation type="journal article" date="2019" name="Front. Plant Sci.">
        <title>Evolutionary Developments in Plant Specialized Metabolism, Exemplified by Two Transferase Families.</title>
        <authorList>
            <person name="Kusano H."/>
            <person name="Li H."/>
            <person name="Minami H."/>
            <person name="Kato Y."/>
            <person name="Tabata H."/>
            <person name="Yazaki K."/>
        </authorList>
    </citation>
    <scope>NUCLEOTIDE SEQUENCE</scope>
</reference>
<dbReference type="Gene3D" id="1.10.357.140">
    <property type="entry name" value="UbiA prenyltransferase"/>
    <property type="match status" value="1"/>
</dbReference>
<comment type="pathway">
    <text evidence="9">Cofactor biosynthesis; ubiquinone biosynthesis.</text>
</comment>
<comment type="catalytic activity">
    <reaction evidence="9">
        <text>an all-trans-polyprenyl diphosphate + 4-hydroxybenzoate = a 4-hydroxy-3-(all-trans-polyprenyl)benzoate + diphosphate</text>
        <dbReference type="Rhea" id="RHEA:44504"/>
        <dbReference type="Rhea" id="RHEA-COMP:9514"/>
        <dbReference type="Rhea" id="RHEA-COMP:9564"/>
        <dbReference type="ChEBI" id="CHEBI:17879"/>
        <dbReference type="ChEBI" id="CHEBI:33019"/>
        <dbReference type="ChEBI" id="CHEBI:58914"/>
        <dbReference type="ChEBI" id="CHEBI:78396"/>
        <dbReference type="EC" id="2.5.1.39"/>
    </reaction>
</comment>
<dbReference type="PANTHER" id="PTHR11048">
    <property type="entry name" value="PRENYLTRANSFERASES"/>
    <property type="match status" value="1"/>
</dbReference>
<keyword evidence="8 9" id="KW-0472">Membrane</keyword>
<feature type="transmembrane region" description="Helical" evidence="9">
    <location>
        <begin position="132"/>
        <end position="154"/>
    </location>
</feature>
<keyword evidence="7 9" id="KW-1133">Transmembrane helix</keyword>
<evidence type="ECO:0000256" key="2">
    <source>
        <dbReference type="ARBA" id="ARBA00004141"/>
    </source>
</evidence>